<reference evidence="2 3" key="1">
    <citation type="journal article" date="2014" name="Agronomy (Basel)">
        <title>A Draft Genome Sequence for Ensete ventricosum, the Drought-Tolerant Tree Against Hunger.</title>
        <authorList>
            <person name="Harrison J."/>
            <person name="Moore K.A."/>
            <person name="Paszkiewicz K."/>
            <person name="Jones T."/>
            <person name="Grant M."/>
            <person name="Ambacheew D."/>
            <person name="Muzemil S."/>
            <person name="Studholme D.J."/>
        </authorList>
    </citation>
    <scope>NUCLEOTIDE SEQUENCE [LARGE SCALE GENOMIC DNA]</scope>
</reference>
<evidence type="ECO:0000256" key="1">
    <source>
        <dbReference type="SAM" id="MobiDB-lite"/>
    </source>
</evidence>
<gene>
    <name evidence="2" type="ORF">B296_00013997</name>
</gene>
<proteinExistence type="predicted"/>
<comment type="caution">
    <text evidence="2">The sequence shown here is derived from an EMBL/GenBank/DDBJ whole genome shotgun (WGS) entry which is preliminary data.</text>
</comment>
<accession>A0A426ZTE4</accession>
<sequence>MFDGISQVEAEVPPPTPALGKEDSVNVEEPSPAPVDDAVVSSTTSPDDALAVEMEGDAPLGLPSRGMMFIYQRLSEVKLSTPILHTLHPSSEAKVGSTEGPKYAYRTADHATTAVVSTLASLSTLKKDLYVVPESATSDTRKFFEDQREEFDYPASLPLSRSEAFKDKQGIIDASDIEVSFDNFPYYLRYCF</sequence>
<protein>
    <submittedName>
        <fullName evidence="2">Uncharacterized protein</fullName>
    </submittedName>
</protein>
<dbReference type="EMBL" id="AMZH03005123">
    <property type="protein sequence ID" value="RRT67191.1"/>
    <property type="molecule type" value="Genomic_DNA"/>
</dbReference>
<dbReference type="AlphaFoldDB" id="A0A426ZTE4"/>
<dbReference type="Proteomes" id="UP000287651">
    <property type="component" value="Unassembled WGS sequence"/>
</dbReference>
<evidence type="ECO:0000313" key="2">
    <source>
        <dbReference type="EMBL" id="RRT67191.1"/>
    </source>
</evidence>
<name>A0A426ZTE4_ENSVE</name>
<evidence type="ECO:0000313" key="3">
    <source>
        <dbReference type="Proteomes" id="UP000287651"/>
    </source>
</evidence>
<feature type="region of interest" description="Disordered" evidence="1">
    <location>
        <begin position="1"/>
        <end position="47"/>
    </location>
</feature>
<organism evidence="2 3">
    <name type="scientific">Ensete ventricosum</name>
    <name type="common">Abyssinian banana</name>
    <name type="synonym">Musa ensete</name>
    <dbReference type="NCBI Taxonomy" id="4639"/>
    <lineage>
        <taxon>Eukaryota</taxon>
        <taxon>Viridiplantae</taxon>
        <taxon>Streptophyta</taxon>
        <taxon>Embryophyta</taxon>
        <taxon>Tracheophyta</taxon>
        <taxon>Spermatophyta</taxon>
        <taxon>Magnoliopsida</taxon>
        <taxon>Liliopsida</taxon>
        <taxon>Zingiberales</taxon>
        <taxon>Musaceae</taxon>
        <taxon>Ensete</taxon>
    </lineage>
</organism>